<dbReference type="InParanoid" id="A5DEX4"/>
<dbReference type="GO" id="GO:0031505">
    <property type="term" value="P:fungal-type cell wall organization"/>
    <property type="evidence" value="ECO:0007669"/>
    <property type="project" value="TreeGrafter"/>
</dbReference>
<keyword evidence="4" id="KW-0735">Signal-anchor</keyword>
<dbReference type="GO" id="GO:0015926">
    <property type="term" value="F:glucosidase activity"/>
    <property type="evidence" value="ECO:0007669"/>
    <property type="project" value="TreeGrafter"/>
</dbReference>
<dbReference type="PANTHER" id="PTHR31361">
    <property type="entry name" value="BETA-GLUCAN SYNTHESIS-ASSOCIATED PROTEIN KRE6-RELATED"/>
    <property type="match status" value="1"/>
</dbReference>
<accession>A5DEX4</accession>
<dbReference type="PANTHER" id="PTHR31361:SF1">
    <property type="entry name" value="BETA-GLUCAN SYNTHESIS-ASSOCIATED PROTEIN KRE6-RELATED"/>
    <property type="match status" value="1"/>
</dbReference>
<keyword evidence="5 10" id="KW-1133">Transmembrane helix</keyword>
<keyword evidence="13" id="KW-1185">Reference proteome</keyword>
<evidence type="ECO:0000313" key="13">
    <source>
        <dbReference type="Proteomes" id="UP000001997"/>
    </source>
</evidence>
<keyword evidence="8" id="KW-0961">Cell wall biogenesis/degradation</keyword>
<feature type="transmembrane region" description="Helical" evidence="10">
    <location>
        <begin position="201"/>
        <end position="221"/>
    </location>
</feature>
<feature type="compositionally biased region" description="Polar residues" evidence="9">
    <location>
        <begin position="1"/>
        <end position="23"/>
    </location>
</feature>
<dbReference type="VEuPathDB" id="FungiDB:PGUG_01825"/>
<dbReference type="InterPro" id="IPR013320">
    <property type="entry name" value="ConA-like_dom_sf"/>
</dbReference>
<dbReference type="Gene3D" id="2.60.120.200">
    <property type="match status" value="1"/>
</dbReference>
<evidence type="ECO:0000256" key="2">
    <source>
        <dbReference type="ARBA" id="ARBA00010962"/>
    </source>
</evidence>
<dbReference type="Proteomes" id="UP000001997">
    <property type="component" value="Unassembled WGS sequence"/>
</dbReference>
<evidence type="ECO:0000256" key="3">
    <source>
        <dbReference type="ARBA" id="ARBA00022692"/>
    </source>
</evidence>
<proteinExistence type="inferred from homology"/>
<keyword evidence="3 10" id="KW-0812">Transmembrane</keyword>
<feature type="domain" description="GH16" evidence="11">
    <location>
        <begin position="236"/>
        <end position="608"/>
    </location>
</feature>
<protein>
    <recommendedName>
        <fullName evidence="11">GH16 domain-containing protein</fullName>
    </recommendedName>
</protein>
<evidence type="ECO:0000259" key="11">
    <source>
        <dbReference type="PROSITE" id="PS51762"/>
    </source>
</evidence>
<evidence type="ECO:0000256" key="5">
    <source>
        <dbReference type="ARBA" id="ARBA00022989"/>
    </source>
</evidence>
<dbReference type="GO" id="GO:0006078">
    <property type="term" value="P:(1-&gt;6)-beta-D-glucan biosynthetic process"/>
    <property type="evidence" value="ECO:0007669"/>
    <property type="project" value="TreeGrafter"/>
</dbReference>
<dbReference type="eggNOG" id="ENOG502QR13">
    <property type="taxonomic scope" value="Eukaryota"/>
</dbReference>
<dbReference type="GO" id="GO:0005886">
    <property type="term" value="C:plasma membrane"/>
    <property type="evidence" value="ECO:0007669"/>
    <property type="project" value="TreeGrafter"/>
</dbReference>
<dbReference type="GO" id="GO:0005789">
    <property type="term" value="C:endoplasmic reticulum membrane"/>
    <property type="evidence" value="ECO:0007669"/>
    <property type="project" value="TreeGrafter"/>
</dbReference>
<organism evidence="12 13">
    <name type="scientific">Meyerozyma guilliermondii (strain ATCC 6260 / CBS 566 / DSM 6381 / JCM 1539 / NBRC 10279 / NRRL Y-324)</name>
    <name type="common">Yeast</name>
    <name type="synonym">Candida guilliermondii</name>
    <dbReference type="NCBI Taxonomy" id="294746"/>
    <lineage>
        <taxon>Eukaryota</taxon>
        <taxon>Fungi</taxon>
        <taxon>Dikarya</taxon>
        <taxon>Ascomycota</taxon>
        <taxon>Saccharomycotina</taxon>
        <taxon>Pichiomycetes</taxon>
        <taxon>Debaryomycetaceae</taxon>
        <taxon>Meyerozyma</taxon>
    </lineage>
</organism>
<evidence type="ECO:0000256" key="8">
    <source>
        <dbReference type="ARBA" id="ARBA00023316"/>
    </source>
</evidence>
<dbReference type="InterPro" id="IPR000757">
    <property type="entry name" value="Beta-glucanase-like"/>
</dbReference>
<dbReference type="KEGG" id="pgu:PGUG_01825"/>
<reference evidence="12 13" key="1">
    <citation type="journal article" date="2009" name="Nature">
        <title>Evolution of pathogenicity and sexual reproduction in eight Candida genomes.</title>
        <authorList>
            <person name="Butler G."/>
            <person name="Rasmussen M.D."/>
            <person name="Lin M.F."/>
            <person name="Santos M.A."/>
            <person name="Sakthikumar S."/>
            <person name="Munro C.A."/>
            <person name="Rheinbay E."/>
            <person name="Grabherr M."/>
            <person name="Forche A."/>
            <person name="Reedy J.L."/>
            <person name="Agrafioti I."/>
            <person name="Arnaud M.B."/>
            <person name="Bates S."/>
            <person name="Brown A.J."/>
            <person name="Brunke S."/>
            <person name="Costanzo M.C."/>
            <person name="Fitzpatrick D.A."/>
            <person name="de Groot P.W."/>
            <person name="Harris D."/>
            <person name="Hoyer L.L."/>
            <person name="Hube B."/>
            <person name="Klis F.M."/>
            <person name="Kodira C."/>
            <person name="Lennard N."/>
            <person name="Logue M.E."/>
            <person name="Martin R."/>
            <person name="Neiman A.M."/>
            <person name="Nikolaou E."/>
            <person name="Quail M.A."/>
            <person name="Quinn J."/>
            <person name="Santos M.C."/>
            <person name="Schmitzberger F.F."/>
            <person name="Sherlock G."/>
            <person name="Shah P."/>
            <person name="Silverstein K.A."/>
            <person name="Skrzypek M.S."/>
            <person name="Soll D."/>
            <person name="Staggs R."/>
            <person name="Stansfield I."/>
            <person name="Stumpf M.P."/>
            <person name="Sudbery P.E."/>
            <person name="Srikantha T."/>
            <person name="Zeng Q."/>
            <person name="Berman J."/>
            <person name="Berriman M."/>
            <person name="Heitman J."/>
            <person name="Gow N.A."/>
            <person name="Lorenz M.C."/>
            <person name="Birren B.W."/>
            <person name="Kellis M."/>
            <person name="Cuomo C.A."/>
        </authorList>
    </citation>
    <scope>NUCLEOTIDE SEQUENCE [LARGE SCALE GENOMIC DNA]</scope>
    <source>
        <strain evidence="13">ATCC 6260 / CBS 566 / DSM 6381 / JCM 1539 / NBRC 10279 / NRRL Y-324</strain>
    </source>
</reference>
<dbReference type="OMA" id="PYNYQYE"/>
<evidence type="ECO:0000256" key="7">
    <source>
        <dbReference type="ARBA" id="ARBA00023180"/>
    </source>
</evidence>
<evidence type="ECO:0000256" key="1">
    <source>
        <dbReference type="ARBA" id="ARBA00004606"/>
    </source>
</evidence>
<dbReference type="RefSeq" id="XP_001486154.2">
    <property type="nucleotide sequence ID" value="XM_001486104.1"/>
</dbReference>
<dbReference type="AlphaFoldDB" id="A5DEX4"/>
<evidence type="ECO:0000256" key="6">
    <source>
        <dbReference type="ARBA" id="ARBA00023136"/>
    </source>
</evidence>
<keyword evidence="7" id="KW-0325">Glycoprotein</keyword>
<feature type="region of interest" description="Disordered" evidence="9">
    <location>
        <begin position="1"/>
        <end position="50"/>
    </location>
</feature>
<feature type="compositionally biased region" description="Polar residues" evidence="9">
    <location>
        <begin position="72"/>
        <end position="92"/>
    </location>
</feature>
<dbReference type="Pfam" id="PF03935">
    <property type="entry name" value="SKN1_KRE6_Sbg1"/>
    <property type="match status" value="1"/>
</dbReference>
<evidence type="ECO:0000313" key="12">
    <source>
        <dbReference type="EMBL" id="EDK37727.2"/>
    </source>
</evidence>
<dbReference type="PROSITE" id="PS51762">
    <property type="entry name" value="GH16_2"/>
    <property type="match status" value="1"/>
</dbReference>
<evidence type="ECO:0000256" key="4">
    <source>
        <dbReference type="ARBA" id="ARBA00022968"/>
    </source>
</evidence>
<name>A5DEX4_PICGU</name>
<sequence>MAQRDLTYNSPNVPQDGEQNPFASPQDEDSSSSFGSNHISSSQSDDTNFHYGKPFSSYNGYYSKNGTSSNLLSHETSLEGNNAQNSDNNIQVPSEYDRYPSMAGSRVVSSTSLSSHLYQNKQTPKSDDTSSSSNKSTNPFIAATDFSPFGGYPASSFPLHIDEKEPDDYLHNPDPIADASYDKNRFMYDLKNMDRRSMGGLFGIIFLVIAVICVFILFPVLTYSGVADHYTPESYEILTHYKYPILSAIRTSLVDPDTPDEYLTRKVTTGTWKLVFSDEFNKDGRTFYDGDDQFFTAPNFHYAATHDLEWYDPDAVWTENGTLNLRMDAFKNHDLFYRSGMVQSWNKMCFTQGMIEFSAQLPNYGNVSGLWPGLWTMGNLGRPGYMATTDGVWPYTYEACDAGITANQSSPDGISYLPGQRLPSCACSGSDHPNVGTGRGAPEIDALEAEYASNLKLGLASQSMQIAPFDIWYIPDYNFASINDDTVTSINSYAGGPFQQAVSGVTTLNNAWYEKYEDPKFQMYGYEYLNDDDDGYCTWYVGEPTLTVKAYALGPNGNIDFRRISKEPMSVIMNLGISNNWAYIDWPSLNFPVTMRIDHVRVYQPEDQISVTCDPEDHPTYQYIQDHLNAYENVNLTSWEDAGYSFPKNKLLHGC</sequence>
<dbReference type="CDD" id="cd02180">
    <property type="entry name" value="GH16_fungal_KRE6_glucanase"/>
    <property type="match status" value="1"/>
</dbReference>
<dbReference type="GeneID" id="5127828"/>
<feature type="region of interest" description="Disordered" evidence="9">
    <location>
        <begin position="72"/>
        <end position="137"/>
    </location>
</feature>
<feature type="compositionally biased region" description="Low complexity" evidence="9">
    <location>
        <begin position="31"/>
        <end position="44"/>
    </location>
</feature>
<evidence type="ECO:0000256" key="10">
    <source>
        <dbReference type="SAM" id="Phobius"/>
    </source>
</evidence>
<dbReference type="EMBL" id="CH408156">
    <property type="protein sequence ID" value="EDK37727.2"/>
    <property type="molecule type" value="Genomic_DNA"/>
</dbReference>
<dbReference type="SUPFAM" id="SSF49899">
    <property type="entry name" value="Concanavalin A-like lectins/glucanases"/>
    <property type="match status" value="1"/>
</dbReference>
<dbReference type="OrthoDB" id="412647at2759"/>
<dbReference type="InterPro" id="IPR005629">
    <property type="entry name" value="Skn1/Kre6/Sbg1"/>
</dbReference>
<keyword evidence="6 10" id="KW-0472">Membrane</keyword>
<dbReference type="FunCoup" id="A5DEX4">
    <property type="interactions" value="178"/>
</dbReference>
<gene>
    <name evidence="12" type="ORF">PGUG_01825</name>
</gene>
<evidence type="ECO:0000256" key="9">
    <source>
        <dbReference type="SAM" id="MobiDB-lite"/>
    </source>
</evidence>
<feature type="compositionally biased region" description="Low complexity" evidence="9">
    <location>
        <begin position="105"/>
        <end position="115"/>
    </location>
</feature>
<dbReference type="STRING" id="294746.A5DEX4"/>
<dbReference type="HOGENOM" id="CLU_010811_4_3_1"/>
<comment type="subcellular location">
    <subcellularLocation>
        <location evidence="1">Membrane</location>
        <topology evidence="1">Single-pass type II membrane protein</topology>
    </subcellularLocation>
</comment>
<comment type="similarity">
    <text evidence="2">Belongs to the SKN1/KRE6 family.</text>
</comment>